<keyword evidence="3" id="KW-1185">Reference proteome</keyword>
<sequence>MFESRHHTLATRAVFLRRVLLSLVLGFLLVVVSLAVGMWGYWHYEGLSCLDAYLNAAMILSGMGPLHNPATVGGKAFAGTYALYSGLVVILVTGIIFAPVVHRFFHHFHLEDEADKP</sequence>
<dbReference type="EMBL" id="QPGB01000001">
    <property type="protein sequence ID" value="RCS59524.1"/>
    <property type="molecule type" value="Genomic_DNA"/>
</dbReference>
<reference evidence="2 3" key="1">
    <citation type="journal article" date="2018" name="Int. J. Syst. Evol. Microbiol.">
        <title>Parvibium lacunae gen. nov., sp. nov., a new member of the family Alcaligenaceae isolated from a freshwater pond.</title>
        <authorList>
            <person name="Chen W.M."/>
            <person name="Xie P.B."/>
            <person name="Hsu M.Y."/>
            <person name="Sheu S.Y."/>
        </authorList>
    </citation>
    <scope>NUCLEOTIDE SEQUENCE [LARGE SCALE GENOMIC DNA]</scope>
    <source>
        <strain evidence="2 3">KMB9</strain>
    </source>
</reference>
<dbReference type="SUPFAM" id="SSF81324">
    <property type="entry name" value="Voltage-gated potassium channels"/>
    <property type="match status" value="1"/>
</dbReference>
<evidence type="ECO:0000313" key="3">
    <source>
        <dbReference type="Proteomes" id="UP000252357"/>
    </source>
</evidence>
<comment type="caution">
    <text evidence="2">The sequence shown here is derived from an EMBL/GenBank/DDBJ whole genome shotgun (WGS) entry which is preliminary data.</text>
</comment>
<keyword evidence="1" id="KW-0812">Transmembrane</keyword>
<gene>
    <name evidence="2" type="ORF">DU000_02010</name>
</gene>
<feature type="transmembrane region" description="Helical" evidence="1">
    <location>
        <begin position="81"/>
        <end position="101"/>
    </location>
</feature>
<proteinExistence type="predicted"/>
<organism evidence="2 3">
    <name type="scientific">Parvibium lacunae</name>
    <dbReference type="NCBI Taxonomy" id="1888893"/>
    <lineage>
        <taxon>Bacteria</taxon>
        <taxon>Pseudomonadati</taxon>
        <taxon>Pseudomonadota</taxon>
        <taxon>Betaproteobacteria</taxon>
        <taxon>Burkholderiales</taxon>
        <taxon>Alcaligenaceae</taxon>
        <taxon>Parvibium</taxon>
    </lineage>
</organism>
<dbReference type="OrthoDB" id="465094at2"/>
<evidence type="ECO:0000256" key="1">
    <source>
        <dbReference type="SAM" id="Phobius"/>
    </source>
</evidence>
<name>A0A368L7D8_9BURK</name>
<dbReference type="Proteomes" id="UP000252357">
    <property type="component" value="Unassembled WGS sequence"/>
</dbReference>
<dbReference type="RefSeq" id="WP_114401674.1">
    <property type="nucleotide sequence ID" value="NZ_QPGB01000001.1"/>
</dbReference>
<dbReference type="AlphaFoldDB" id="A0A368L7D8"/>
<evidence type="ECO:0008006" key="4">
    <source>
        <dbReference type="Google" id="ProtNLM"/>
    </source>
</evidence>
<evidence type="ECO:0000313" key="2">
    <source>
        <dbReference type="EMBL" id="RCS59524.1"/>
    </source>
</evidence>
<accession>A0A368L7D8</accession>
<keyword evidence="1" id="KW-1133">Transmembrane helix</keyword>
<feature type="transmembrane region" description="Helical" evidence="1">
    <location>
        <begin position="20"/>
        <end position="42"/>
    </location>
</feature>
<keyword evidence="1" id="KW-0472">Membrane</keyword>
<protein>
    <recommendedName>
        <fullName evidence="4">Two pore domain potassium channel family protein</fullName>
    </recommendedName>
</protein>